<keyword evidence="2" id="KW-0732">Signal</keyword>
<accession>A0AAD6VJT0</accession>
<evidence type="ECO:0000313" key="3">
    <source>
        <dbReference type="EMBL" id="KAJ7211717.1"/>
    </source>
</evidence>
<proteinExistence type="predicted"/>
<feature type="compositionally biased region" description="Low complexity" evidence="1">
    <location>
        <begin position="353"/>
        <end position="370"/>
    </location>
</feature>
<reference evidence="3" key="1">
    <citation type="submission" date="2023-03" db="EMBL/GenBank/DDBJ databases">
        <title>Massive genome expansion in bonnet fungi (Mycena s.s.) driven by repeated elements and novel gene families across ecological guilds.</title>
        <authorList>
            <consortium name="Lawrence Berkeley National Laboratory"/>
            <person name="Harder C.B."/>
            <person name="Miyauchi S."/>
            <person name="Viragh M."/>
            <person name="Kuo A."/>
            <person name="Thoen E."/>
            <person name="Andreopoulos B."/>
            <person name="Lu D."/>
            <person name="Skrede I."/>
            <person name="Drula E."/>
            <person name="Henrissat B."/>
            <person name="Morin E."/>
            <person name="Kohler A."/>
            <person name="Barry K."/>
            <person name="LaButti K."/>
            <person name="Morin E."/>
            <person name="Salamov A."/>
            <person name="Lipzen A."/>
            <person name="Mereny Z."/>
            <person name="Hegedus B."/>
            <person name="Baldrian P."/>
            <person name="Stursova M."/>
            <person name="Weitz H."/>
            <person name="Taylor A."/>
            <person name="Grigoriev I.V."/>
            <person name="Nagy L.G."/>
            <person name="Martin F."/>
            <person name="Kauserud H."/>
        </authorList>
    </citation>
    <scope>NUCLEOTIDE SEQUENCE</scope>
    <source>
        <strain evidence="3">9144</strain>
    </source>
</reference>
<dbReference type="AlphaFoldDB" id="A0AAD6VJT0"/>
<feature type="compositionally biased region" description="Acidic residues" evidence="1">
    <location>
        <begin position="428"/>
        <end position="437"/>
    </location>
</feature>
<evidence type="ECO:0008006" key="5">
    <source>
        <dbReference type="Google" id="ProtNLM"/>
    </source>
</evidence>
<feature type="region of interest" description="Disordered" evidence="1">
    <location>
        <begin position="453"/>
        <end position="482"/>
    </location>
</feature>
<comment type="caution">
    <text evidence="3">The sequence shown here is derived from an EMBL/GenBank/DDBJ whole genome shotgun (WGS) entry which is preliminary data.</text>
</comment>
<gene>
    <name evidence="3" type="ORF">GGX14DRAFT_564944</name>
</gene>
<feature type="region of interest" description="Disordered" evidence="1">
    <location>
        <begin position="92"/>
        <end position="198"/>
    </location>
</feature>
<protein>
    <recommendedName>
        <fullName evidence="5">SH3 domain-containing protein</fullName>
    </recommendedName>
</protein>
<feature type="region of interest" description="Disordered" evidence="1">
    <location>
        <begin position="417"/>
        <end position="437"/>
    </location>
</feature>
<feature type="compositionally biased region" description="Low complexity" evidence="1">
    <location>
        <begin position="224"/>
        <end position="243"/>
    </location>
</feature>
<feature type="compositionally biased region" description="Low complexity" evidence="1">
    <location>
        <begin position="279"/>
        <end position="303"/>
    </location>
</feature>
<dbReference type="EMBL" id="JARJCW010000025">
    <property type="protein sequence ID" value="KAJ7211717.1"/>
    <property type="molecule type" value="Genomic_DNA"/>
</dbReference>
<evidence type="ECO:0000256" key="2">
    <source>
        <dbReference type="SAM" id="SignalP"/>
    </source>
</evidence>
<keyword evidence="4" id="KW-1185">Reference proteome</keyword>
<evidence type="ECO:0000313" key="4">
    <source>
        <dbReference type="Proteomes" id="UP001219525"/>
    </source>
</evidence>
<feature type="chain" id="PRO_5042280104" description="SH3 domain-containing protein" evidence="2">
    <location>
        <begin position="29"/>
        <end position="674"/>
    </location>
</feature>
<evidence type="ECO:0000256" key="1">
    <source>
        <dbReference type="SAM" id="MobiDB-lite"/>
    </source>
</evidence>
<feature type="compositionally biased region" description="Basic residues" evidence="1">
    <location>
        <begin position="101"/>
        <end position="111"/>
    </location>
</feature>
<feature type="signal peptide" evidence="2">
    <location>
        <begin position="1"/>
        <end position="28"/>
    </location>
</feature>
<sequence>MYLSSFKNSSSGFAFIWIALAFAQDGVAMVLERTVGKTSKYVALPVDEKTPNDRLRVSIAARPGRQYDWPAPDSLKTGAYISRVLTRMASAVVDSKEQSHPRPHPHPHPHPHPQLSLTIDAPPSAPGFPSPSSSFVPPPIPGAHEFAMMPVPPGKRLSQRTRTSSEEGGKQPNGAINGGLASPATPRGPSPLSPASAVTPTATSVLAGIASKPASLAPVSTASTSASASTSTLASSAPSTPSAKRVSFPAPPPRTPTTPTATSSGSGDMLTSWRPAPQSPALSRRTSLARSTSSASSRGTQSRRTSRILMGVRHRLSQSVSAADVEGTPGPAPGTSDRTADEALVQSPAPIDSASTSAASASAASSTAAAWPRPPVVVRDFAFAAEDERRAGLGPDVPRPCDPFRLARRLRGEACASDYGDALHPDGDGEADDDDDDAQWPFLRFRAALGEPARAGGGSGVDAADFARNFTDDDDDDDDGARGEEALDYEEQCAETAPGLYRAHFAFEAEGPAEMSLAEGQLLRVFGSGATILPAGAPEEDSDNGGAGWAVAADRAPPLVRADLDVLAVNALVGARTDAGRVWDELWAAAAAAAEERPPPRDAPPPPERRALVPDSFIVLIRGEGEREADAHVRLVQYLEWLEEERKRQEQEYAELLAAGEIEEELDGDDREQA</sequence>
<dbReference type="Proteomes" id="UP001219525">
    <property type="component" value="Unassembled WGS sequence"/>
</dbReference>
<name>A0AAD6VJT0_9AGAR</name>
<feature type="region of interest" description="Disordered" evidence="1">
    <location>
        <begin position="224"/>
        <end position="371"/>
    </location>
</feature>
<organism evidence="3 4">
    <name type="scientific">Mycena pura</name>
    <dbReference type="NCBI Taxonomy" id="153505"/>
    <lineage>
        <taxon>Eukaryota</taxon>
        <taxon>Fungi</taxon>
        <taxon>Dikarya</taxon>
        <taxon>Basidiomycota</taxon>
        <taxon>Agaricomycotina</taxon>
        <taxon>Agaricomycetes</taxon>
        <taxon>Agaricomycetidae</taxon>
        <taxon>Agaricales</taxon>
        <taxon>Marasmiineae</taxon>
        <taxon>Mycenaceae</taxon>
        <taxon>Mycena</taxon>
    </lineage>
</organism>